<organism evidence="1 2">
    <name type="scientific">Cinchona calisaya</name>
    <dbReference type="NCBI Taxonomy" id="153742"/>
    <lineage>
        <taxon>Eukaryota</taxon>
        <taxon>Viridiplantae</taxon>
        <taxon>Streptophyta</taxon>
        <taxon>Embryophyta</taxon>
        <taxon>Tracheophyta</taxon>
        <taxon>Spermatophyta</taxon>
        <taxon>Magnoliopsida</taxon>
        <taxon>eudicotyledons</taxon>
        <taxon>Gunneridae</taxon>
        <taxon>Pentapetalae</taxon>
        <taxon>asterids</taxon>
        <taxon>lamiids</taxon>
        <taxon>Gentianales</taxon>
        <taxon>Rubiaceae</taxon>
        <taxon>Cinchonoideae</taxon>
        <taxon>Cinchoneae</taxon>
        <taxon>Cinchona</taxon>
    </lineage>
</organism>
<evidence type="ECO:0000313" key="2">
    <source>
        <dbReference type="Proteomes" id="UP001630127"/>
    </source>
</evidence>
<dbReference type="EMBL" id="JBJUIK010000002">
    <property type="protein sequence ID" value="KAL3535370.1"/>
    <property type="molecule type" value="Genomic_DNA"/>
</dbReference>
<reference evidence="1 2" key="1">
    <citation type="submission" date="2024-11" db="EMBL/GenBank/DDBJ databases">
        <title>A near-complete genome assembly of Cinchona calisaya.</title>
        <authorList>
            <person name="Lian D.C."/>
            <person name="Zhao X.W."/>
            <person name="Wei L."/>
        </authorList>
    </citation>
    <scope>NUCLEOTIDE SEQUENCE [LARGE SCALE GENOMIC DNA]</scope>
    <source>
        <tissue evidence="1">Nenye</tissue>
    </source>
</reference>
<evidence type="ECO:0000313" key="1">
    <source>
        <dbReference type="EMBL" id="KAL3535370.1"/>
    </source>
</evidence>
<evidence type="ECO:0008006" key="3">
    <source>
        <dbReference type="Google" id="ProtNLM"/>
    </source>
</evidence>
<comment type="caution">
    <text evidence="1">The sequence shown here is derived from an EMBL/GenBank/DDBJ whole genome shotgun (WGS) entry which is preliminary data.</text>
</comment>
<protein>
    <recommendedName>
        <fullName evidence="3">Reverse transcriptase</fullName>
    </recommendedName>
</protein>
<dbReference type="Proteomes" id="UP001630127">
    <property type="component" value="Unassembled WGS sequence"/>
</dbReference>
<dbReference type="PANTHER" id="PTHR33116">
    <property type="entry name" value="REVERSE TRANSCRIPTASE ZINC-BINDING DOMAIN-CONTAINING PROTEIN-RELATED-RELATED"/>
    <property type="match status" value="1"/>
</dbReference>
<accession>A0ABD3AW61</accession>
<proteinExistence type="predicted"/>
<dbReference type="PANTHER" id="PTHR33116:SF86">
    <property type="entry name" value="REVERSE TRANSCRIPTASE DOMAIN-CONTAINING PROTEIN"/>
    <property type="match status" value="1"/>
</dbReference>
<sequence length="266" mass="30655">MYSNKTPGSNDDSPVFCKASSDEASKIMEIIHQYEATTGQLVNLKKSSIFISRNTNQTVKDNMCHILGDVKCVTQGKYLGLPMVITKSKNQNFGVVRERIKKRIMDWKCNFLSLAGRETLIKPVALAMPVYVMSCFKLFKSLCTEIKTMLARFWWKARDGEFKVHWKKWKDTATNKDKGGMGFRDIQLFNETLLTKQLWRILIHPNFLVSKMLKTKYFAKAFLFDAPIPRGSSWFWKSVSSVKYLLEAGLSTRVGDGRTIHIWKDK</sequence>
<dbReference type="AlphaFoldDB" id="A0ABD3AW61"/>
<gene>
    <name evidence="1" type="ORF">ACH5RR_003831</name>
</gene>
<name>A0ABD3AW61_9GENT</name>
<keyword evidence="2" id="KW-1185">Reference proteome</keyword>